<comment type="caution">
    <text evidence="2">The sequence shown here is derived from an EMBL/GenBank/DDBJ whole genome shotgun (WGS) entry which is preliminary data.</text>
</comment>
<feature type="transmembrane region" description="Helical" evidence="1">
    <location>
        <begin position="331"/>
        <end position="352"/>
    </location>
</feature>
<feature type="transmembrane region" description="Helical" evidence="1">
    <location>
        <begin position="262"/>
        <end position="280"/>
    </location>
</feature>
<dbReference type="RefSeq" id="WP_158425011.1">
    <property type="nucleotide sequence ID" value="NZ_JAOQJQ010000003.1"/>
</dbReference>
<name>A0ABT2TJA2_9FIRM</name>
<feature type="transmembrane region" description="Helical" evidence="1">
    <location>
        <begin position="419"/>
        <end position="441"/>
    </location>
</feature>
<dbReference type="PANTHER" id="PTHR30354">
    <property type="entry name" value="GNT FAMILY GLUCONATE TRANSPORTER"/>
    <property type="match status" value="1"/>
</dbReference>
<keyword evidence="1" id="KW-1133">Transmembrane helix</keyword>
<dbReference type="EMBL" id="JAOQJQ010000003">
    <property type="protein sequence ID" value="MCU6762295.1"/>
    <property type="molecule type" value="Genomic_DNA"/>
</dbReference>
<keyword evidence="1" id="KW-0472">Membrane</keyword>
<keyword evidence="3" id="KW-1185">Reference proteome</keyword>
<dbReference type="PANTHER" id="PTHR30354:SF7">
    <property type="entry name" value="BLL7963 PROTEIN"/>
    <property type="match status" value="1"/>
</dbReference>
<organism evidence="2 3">
    <name type="scientific">Brotonthovivens ammoniilytica</name>
    <dbReference type="NCBI Taxonomy" id="2981725"/>
    <lineage>
        <taxon>Bacteria</taxon>
        <taxon>Bacillati</taxon>
        <taxon>Bacillota</taxon>
        <taxon>Clostridia</taxon>
        <taxon>Lachnospirales</taxon>
        <taxon>Lachnospiraceae</taxon>
        <taxon>Brotonthovivens</taxon>
    </lineage>
</organism>
<evidence type="ECO:0000313" key="2">
    <source>
        <dbReference type="EMBL" id="MCU6762295.1"/>
    </source>
</evidence>
<feature type="transmembrane region" description="Helical" evidence="1">
    <location>
        <begin position="110"/>
        <end position="139"/>
    </location>
</feature>
<proteinExistence type="predicted"/>
<keyword evidence="1" id="KW-0812">Transmembrane</keyword>
<feature type="transmembrane region" description="Helical" evidence="1">
    <location>
        <begin position="60"/>
        <end position="78"/>
    </location>
</feature>
<feature type="transmembrane region" description="Helical" evidence="1">
    <location>
        <begin position="239"/>
        <end position="256"/>
    </location>
</feature>
<evidence type="ECO:0000256" key="1">
    <source>
        <dbReference type="SAM" id="Phobius"/>
    </source>
</evidence>
<accession>A0ABT2TJA2</accession>
<evidence type="ECO:0000313" key="3">
    <source>
        <dbReference type="Proteomes" id="UP001652442"/>
    </source>
</evidence>
<sequence>MSAIGIIGILIGIVLLIWLTVKGIHVVILAPACALLVIVMNQMAPLTSLTEVFMGGAMGFFKNMFFVLLLGALFAQIFEKSGAALSITNGILGVFVKGDMRSSRGILTCVISQIVIAAIFMFGGIDGMTELITVFPICLAMCKKMNITRNLVPALAFTTGVWAMCSPGAPQAVNEIAAKLCGTTASAGLVPGIIAAACMAVFTIWYLYFEMKRAMKLGLTFESLPDDPDMSDERRLPNFWVSIIPMAVIFATYNFLHLQLVTALAIGVILSFVLLMPTLLEGEKGRFGEFTTVLSKGADVGVRITIIAAVLAGFGNVVSNTPTFTPLIEKLSSTPIPILFICLVLVAVICAITSNSNGGIQVALNITIPMAQQAGVSMAALHRVAIFAASSLNTLPTNPGVMITCQLAKVPMKAAYRPIFVLTVVAPFVGAVIVAVLYMLFPGMA</sequence>
<reference evidence="2 3" key="1">
    <citation type="journal article" date="2021" name="ISME Commun">
        <title>Automated analysis of genomic sequences facilitates high-throughput and comprehensive description of bacteria.</title>
        <authorList>
            <person name="Hitch T.C.A."/>
        </authorList>
    </citation>
    <scope>NUCLEOTIDE SEQUENCE [LARGE SCALE GENOMIC DNA]</scope>
    <source>
        <strain evidence="2 3">Sanger_109</strain>
    </source>
</reference>
<gene>
    <name evidence="2" type="ORF">OCV88_08095</name>
</gene>
<protein>
    <submittedName>
        <fullName evidence="2">GntP family permease</fullName>
    </submittedName>
</protein>
<feature type="transmembrane region" description="Helical" evidence="1">
    <location>
        <begin position="189"/>
        <end position="209"/>
    </location>
</feature>
<dbReference type="Proteomes" id="UP001652442">
    <property type="component" value="Unassembled WGS sequence"/>
</dbReference>
<feature type="transmembrane region" description="Helical" evidence="1">
    <location>
        <begin position="300"/>
        <end position="319"/>
    </location>
</feature>
<dbReference type="InterPro" id="IPR003474">
    <property type="entry name" value="Glcn_transporter"/>
</dbReference>
<feature type="transmembrane region" description="Helical" evidence="1">
    <location>
        <begin position="6"/>
        <end position="39"/>
    </location>
</feature>